<keyword evidence="7" id="KW-0472">Membrane</keyword>
<sequence length="160" mass="18374">MSSYLNNKKFIINKISDKVANSQIIILSEYSGIKVNQLTELREKARKKNVYLCVLKNTLARRVFKNTIFSNLSSKLHGQLIYLISNDIIESSKIINNFSKNNEKFIIRIGNFSGNLLDKKTIIKFANIPNKKVLLTQLLKIIFFPISSFIYGLSILSKKK</sequence>
<accession>S5RPB1</accession>
<dbReference type="InterPro" id="IPR047865">
    <property type="entry name" value="Ribosomal_uL10_bac_type"/>
</dbReference>
<dbReference type="RefSeq" id="WP_020915293.1">
    <property type="nucleotide sequence ID" value="NC_021885.1"/>
</dbReference>
<dbReference type="GeneID" id="301552890"/>
<keyword evidence="7" id="KW-1133">Transmembrane helix</keyword>
<keyword evidence="4 6" id="KW-0687">Ribonucleoprotein</keyword>
<proteinExistence type="inferred from homology"/>
<reference evidence="8 9" key="1">
    <citation type="journal article" date="2013" name="Curr. Biol.">
        <title>Defensive bacteriome symbiont with a drastically reduced genome.</title>
        <authorList>
            <person name="Nakabachi A."/>
            <person name="Ueoka R."/>
            <person name="Oshima K."/>
            <person name="Teta R."/>
            <person name="Mangoni A."/>
            <person name="Gurgui M."/>
            <person name="Oldham N.J."/>
            <person name="van Echten-Deckert G."/>
            <person name="Okamura K."/>
            <person name="Yamamoto K."/>
            <person name="Inoue H."/>
            <person name="Ohkuma M."/>
            <person name="Hongoh Y."/>
            <person name="Miyagishima S.Y."/>
            <person name="Hattori M."/>
            <person name="Piel J."/>
            <person name="Fukatsu T."/>
        </authorList>
    </citation>
    <scope>NUCLEOTIDE SEQUENCE [LARGE SCALE GENOMIC DNA]</scope>
    <source>
        <strain evidence="8 9">DC</strain>
    </source>
</reference>
<dbReference type="STRING" id="669502.SSDC_00115"/>
<dbReference type="OrthoDB" id="9808307at2"/>
<dbReference type="KEGG" id="ssdc:SSDC_00115"/>
<comment type="similarity">
    <text evidence="2 6">Belongs to the universal ribosomal protein uL10 family.</text>
</comment>
<keyword evidence="6" id="KW-0699">rRNA-binding</keyword>
<evidence type="ECO:0000256" key="5">
    <source>
        <dbReference type="ARBA" id="ARBA00035202"/>
    </source>
</evidence>
<dbReference type="Proteomes" id="UP000015216">
    <property type="component" value="Chromosome"/>
</dbReference>
<dbReference type="GO" id="GO:0070180">
    <property type="term" value="F:large ribosomal subunit rRNA binding"/>
    <property type="evidence" value="ECO:0007669"/>
    <property type="project" value="UniProtKB-UniRule"/>
</dbReference>
<dbReference type="HOGENOM" id="CLU_092227_0_1_4"/>
<dbReference type="eggNOG" id="COG0244">
    <property type="taxonomic scope" value="Bacteria"/>
</dbReference>
<comment type="function">
    <text evidence="1 6">Forms part of the ribosomal stalk, playing a central role in the interaction of the ribosome with GTP-bound translation factors.</text>
</comment>
<comment type="subunit">
    <text evidence="6">Part of the ribosomal stalk of the 50S ribosomal subunit. The N-terminus interacts with L11 and the large rRNA to form the base of the stalk. The C-terminus forms an elongated spine to which L12 dimers bind in a sequential fashion forming a multimeric L10(L12)X complex.</text>
</comment>
<dbReference type="HAMAP" id="MF_00362">
    <property type="entry name" value="Ribosomal_uL10"/>
    <property type="match status" value="1"/>
</dbReference>
<keyword evidence="6" id="KW-0694">RNA-binding</keyword>
<dbReference type="InterPro" id="IPR022973">
    <property type="entry name" value="Ribosomal_uL10_bac"/>
</dbReference>
<dbReference type="AlphaFoldDB" id="S5RPB1"/>
<keyword evidence="7" id="KW-0812">Transmembrane</keyword>
<evidence type="ECO:0000256" key="2">
    <source>
        <dbReference type="ARBA" id="ARBA00008889"/>
    </source>
</evidence>
<evidence type="ECO:0000313" key="9">
    <source>
        <dbReference type="Proteomes" id="UP000015216"/>
    </source>
</evidence>
<evidence type="ECO:0000256" key="3">
    <source>
        <dbReference type="ARBA" id="ARBA00022980"/>
    </source>
</evidence>
<evidence type="ECO:0000256" key="1">
    <source>
        <dbReference type="ARBA" id="ARBA00002633"/>
    </source>
</evidence>
<dbReference type="GO" id="GO:1990904">
    <property type="term" value="C:ribonucleoprotein complex"/>
    <property type="evidence" value="ECO:0007669"/>
    <property type="project" value="UniProtKB-KW"/>
</dbReference>
<gene>
    <name evidence="6 8" type="primary">rplJ</name>
    <name evidence="8" type="ORF">SSDC_00115</name>
</gene>
<keyword evidence="9" id="KW-1185">Reference proteome</keyword>
<name>S5RPB1_9PROT</name>
<dbReference type="Gene3D" id="3.30.70.1730">
    <property type="match status" value="1"/>
</dbReference>
<dbReference type="PANTHER" id="PTHR11560">
    <property type="entry name" value="39S RIBOSOMAL PROTEIN L10, MITOCHONDRIAL"/>
    <property type="match status" value="1"/>
</dbReference>
<dbReference type="CDD" id="cd05797">
    <property type="entry name" value="Ribosomal_L10"/>
    <property type="match status" value="1"/>
</dbReference>
<feature type="transmembrane region" description="Helical" evidence="7">
    <location>
        <begin position="138"/>
        <end position="157"/>
    </location>
</feature>
<dbReference type="EMBL" id="CP003468">
    <property type="protein sequence ID" value="AGS06718.1"/>
    <property type="molecule type" value="Genomic_DNA"/>
</dbReference>
<dbReference type="NCBIfam" id="NF000955">
    <property type="entry name" value="PRK00099.1-1"/>
    <property type="match status" value="1"/>
</dbReference>
<dbReference type="GO" id="GO:0005840">
    <property type="term" value="C:ribosome"/>
    <property type="evidence" value="ECO:0007669"/>
    <property type="project" value="UniProtKB-KW"/>
</dbReference>
<dbReference type="InterPro" id="IPR043141">
    <property type="entry name" value="Ribosomal_uL10-like_sf"/>
</dbReference>
<dbReference type="SUPFAM" id="SSF160369">
    <property type="entry name" value="Ribosomal protein L10-like"/>
    <property type="match status" value="1"/>
</dbReference>
<keyword evidence="3 6" id="KW-0689">Ribosomal protein</keyword>
<protein>
    <recommendedName>
        <fullName evidence="5 6">Large ribosomal subunit protein uL10</fullName>
    </recommendedName>
</protein>
<evidence type="ECO:0000313" key="8">
    <source>
        <dbReference type="EMBL" id="AGS06718.1"/>
    </source>
</evidence>
<evidence type="ECO:0000256" key="6">
    <source>
        <dbReference type="HAMAP-Rule" id="MF_00362"/>
    </source>
</evidence>
<dbReference type="Pfam" id="PF00466">
    <property type="entry name" value="Ribosomal_L10"/>
    <property type="match status" value="1"/>
</dbReference>
<dbReference type="InterPro" id="IPR001790">
    <property type="entry name" value="Ribosomal_uL10"/>
</dbReference>
<evidence type="ECO:0000256" key="7">
    <source>
        <dbReference type="SAM" id="Phobius"/>
    </source>
</evidence>
<evidence type="ECO:0000256" key="4">
    <source>
        <dbReference type="ARBA" id="ARBA00023274"/>
    </source>
</evidence>
<organism evidence="8 9">
    <name type="scientific">Candidatus Profftella armatura</name>
    <dbReference type="NCBI Taxonomy" id="669502"/>
    <lineage>
        <taxon>Bacteria</taxon>
        <taxon>Pseudomonadati</taxon>
        <taxon>Pseudomonadota</taxon>
        <taxon>Betaproteobacteria</taxon>
        <taxon>Candidatus Profftella</taxon>
    </lineage>
</organism>
<dbReference type="GO" id="GO:0006412">
    <property type="term" value="P:translation"/>
    <property type="evidence" value="ECO:0007669"/>
    <property type="project" value="UniProtKB-UniRule"/>
</dbReference>